<evidence type="ECO:0000256" key="2">
    <source>
        <dbReference type="ARBA" id="ARBA00023015"/>
    </source>
</evidence>
<keyword evidence="7" id="KW-1185">Reference proteome</keyword>
<gene>
    <name evidence="6" type="ORF">FRX31_017633</name>
</gene>
<keyword evidence="4" id="KW-0539">Nucleus</keyword>
<dbReference type="GO" id="GO:0046983">
    <property type="term" value="F:protein dimerization activity"/>
    <property type="evidence" value="ECO:0007669"/>
    <property type="project" value="InterPro"/>
</dbReference>
<keyword evidence="2" id="KW-0805">Transcription regulation</keyword>
<dbReference type="EMBL" id="JABWDY010020929">
    <property type="protein sequence ID" value="KAF5192783.1"/>
    <property type="molecule type" value="Genomic_DNA"/>
</dbReference>
<dbReference type="Proteomes" id="UP000554482">
    <property type="component" value="Unassembled WGS sequence"/>
</dbReference>
<evidence type="ECO:0000256" key="1">
    <source>
        <dbReference type="ARBA" id="ARBA00004123"/>
    </source>
</evidence>
<evidence type="ECO:0000256" key="4">
    <source>
        <dbReference type="ARBA" id="ARBA00023242"/>
    </source>
</evidence>
<evidence type="ECO:0000313" key="7">
    <source>
        <dbReference type="Proteomes" id="UP000554482"/>
    </source>
</evidence>
<dbReference type="InterPro" id="IPR036638">
    <property type="entry name" value="HLH_DNA-bd_sf"/>
</dbReference>
<dbReference type="OrthoDB" id="1935502at2759"/>
<feature type="domain" description="BHLH" evidence="5">
    <location>
        <begin position="61"/>
        <end position="110"/>
    </location>
</feature>
<keyword evidence="3" id="KW-0804">Transcription</keyword>
<dbReference type="AlphaFoldDB" id="A0A7J6W6Y9"/>
<dbReference type="PANTHER" id="PTHR33124:SF39">
    <property type="entry name" value="TRANSCRIPTION FACTOR UPBEAT1"/>
    <property type="match status" value="1"/>
</dbReference>
<dbReference type="InterPro" id="IPR044660">
    <property type="entry name" value="IBH1-like"/>
</dbReference>
<comment type="subcellular location">
    <subcellularLocation>
        <location evidence="1">Nucleus</location>
    </subcellularLocation>
</comment>
<dbReference type="PANTHER" id="PTHR33124">
    <property type="entry name" value="TRANSCRIPTION FACTOR IBH1-LIKE 1"/>
    <property type="match status" value="1"/>
</dbReference>
<dbReference type="GO" id="GO:0005634">
    <property type="term" value="C:nucleus"/>
    <property type="evidence" value="ECO:0007669"/>
    <property type="project" value="UniProtKB-SubCell"/>
</dbReference>
<accession>A0A7J6W6Y9</accession>
<dbReference type="CDD" id="cd11444">
    <property type="entry name" value="bHLH_AtIBH1_like"/>
    <property type="match status" value="1"/>
</dbReference>
<protein>
    <submittedName>
        <fullName evidence="6">Transcription factor upbeat1</fullName>
    </submittedName>
</protein>
<evidence type="ECO:0000256" key="3">
    <source>
        <dbReference type="ARBA" id="ARBA00023163"/>
    </source>
</evidence>
<evidence type="ECO:0000259" key="5">
    <source>
        <dbReference type="PROSITE" id="PS50888"/>
    </source>
</evidence>
<dbReference type="SUPFAM" id="SSF47459">
    <property type="entry name" value="HLH, helix-loop-helix DNA-binding domain"/>
    <property type="match status" value="1"/>
</dbReference>
<organism evidence="6 7">
    <name type="scientific">Thalictrum thalictroides</name>
    <name type="common">Rue-anemone</name>
    <name type="synonym">Anemone thalictroides</name>
    <dbReference type="NCBI Taxonomy" id="46969"/>
    <lineage>
        <taxon>Eukaryota</taxon>
        <taxon>Viridiplantae</taxon>
        <taxon>Streptophyta</taxon>
        <taxon>Embryophyta</taxon>
        <taxon>Tracheophyta</taxon>
        <taxon>Spermatophyta</taxon>
        <taxon>Magnoliopsida</taxon>
        <taxon>Ranunculales</taxon>
        <taxon>Ranunculaceae</taxon>
        <taxon>Thalictroideae</taxon>
        <taxon>Thalictrum</taxon>
    </lineage>
</organism>
<name>A0A7J6W6Y9_THATH</name>
<reference evidence="6 7" key="1">
    <citation type="submission" date="2020-06" db="EMBL/GenBank/DDBJ databases">
        <title>Transcriptomic and genomic resources for Thalictrum thalictroides and T. hernandezii: Facilitating candidate gene discovery in an emerging model plant lineage.</title>
        <authorList>
            <person name="Arias T."/>
            <person name="Riano-Pachon D.M."/>
            <person name="Di Stilio V.S."/>
        </authorList>
    </citation>
    <scope>NUCLEOTIDE SEQUENCE [LARGE SCALE GENOMIC DNA]</scope>
    <source>
        <strain evidence="7">cv. WT478/WT964</strain>
        <tissue evidence="6">Leaves</tissue>
    </source>
</reference>
<dbReference type="GO" id="GO:0006355">
    <property type="term" value="P:regulation of DNA-templated transcription"/>
    <property type="evidence" value="ECO:0007669"/>
    <property type="project" value="InterPro"/>
</dbReference>
<proteinExistence type="predicted"/>
<dbReference type="InterPro" id="IPR011598">
    <property type="entry name" value="bHLH_dom"/>
</dbReference>
<sequence length="129" mass="14772">MGAHLEPFLPFHVKDLVLQNKGICKSSSGSIWSKVLAIQSMKRRQERRQRMIKRIIYGQAMKRRALLDGSRRTRNGMVRKVKTLKKLVPNGNSMSLDGLFRETADYILSLELQVKIMQIMVSVLNGSNE</sequence>
<comment type="caution">
    <text evidence="6">The sequence shown here is derived from an EMBL/GenBank/DDBJ whole genome shotgun (WGS) entry which is preliminary data.</text>
</comment>
<dbReference type="PROSITE" id="PS50888">
    <property type="entry name" value="BHLH"/>
    <property type="match status" value="1"/>
</dbReference>
<evidence type="ECO:0000313" key="6">
    <source>
        <dbReference type="EMBL" id="KAF5192783.1"/>
    </source>
</evidence>
<dbReference type="GO" id="GO:0000976">
    <property type="term" value="F:transcription cis-regulatory region binding"/>
    <property type="evidence" value="ECO:0007669"/>
    <property type="project" value="UniProtKB-ARBA"/>
</dbReference>
<dbReference type="InterPro" id="IPR044549">
    <property type="entry name" value="bHLH_AtIBH1-like"/>
</dbReference>